<proteinExistence type="predicted"/>
<feature type="compositionally biased region" description="Gly residues" evidence="1">
    <location>
        <begin position="1"/>
        <end position="11"/>
    </location>
</feature>
<name>A0A6J7GP35_9ZZZZ</name>
<evidence type="ECO:0000313" key="2">
    <source>
        <dbReference type="EMBL" id="CAB4906100.1"/>
    </source>
</evidence>
<gene>
    <name evidence="2" type="ORF">UFOPK3609_00551</name>
</gene>
<evidence type="ECO:0000256" key="1">
    <source>
        <dbReference type="SAM" id="MobiDB-lite"/>
    </source>
</evidence>
<feature type="region of interest" description="Disordered" evidence="1">
    <location>
        <begin position="1"/>
        <end position="33"/>
    </location>
</feature>
<dbReference type="EMBL" id="CAFBMQ010000060">
    <property type="protein sequence ID" value="CAB4906100.1"/>
    <property type="molecule type" value="Genomic_DNA"/>
</dbReference>
<protein>
    <submittedName>
        <fullName evidence="2">Unannotated protein</fullName>
    </submittedName>
</protein>
<reference evidence="2" key="1">
    <citation type="submission" date="2020-05" db="EMBL/GenBank/DDBJ databases">
        <authorList>
            <person name="Chiriac C."/>
            <person name="Salcher M."/>
            <person name="Ghai R."/>
            <person name="Kavagutti S V."/>
        </authorList>
    </citation>
    <scope>NUCLEOTIDE SEQUENCE</scope>
</reference>
<dbReference type="AlphaFoldDB" id="A0A6J7GP35"/>
<organism evidence="2">
    <name type="scientific">freshwater metagenome</name>
    <dbReference type="NCBI Taxonomy" id="449393"/>
    <lineage>
        <taxon>unclassified sequences</taxon>
        <taxon>metagenomes</taxon>
        <taxon>ecological metagenomes</taxon>
    </lineage>
</organism>
<accession>A0A6J7GP35</accession>
<sequence length="409" mass="41510">MQGGQLDGGPGDLDRLHVAEGGDPAGPAHVDPDVQELGGGLLRRVLERDRPPGRPAGGPETTLQRDLVDLDHHAVDLVLDGVPLLAVPLDVGPDRLEVGHDLVALAGGQAEGLELLVGLGLALHLEAGAGADAVHQQTQRAGGGDAGVLLPQRPRRGVARVGERRLAGLDLRGVDLGEGGHREVDLAAHLDELGDVAGELLRHVGPGGHVGGDVLAGDAVAAGGRADQPAALVDQVDGQPVDLELAQVAGAGGAVPVGARGPRRQLVGVEGVVQALHALEVGDRGERRAEAAVDLLAGRLRGDQGRVLGLQGLELAHQLVVLAVADLRGVLHVVREGQPVELLGQLGVPVAGALGDLGDVGALLGCTDLGGGDVVLTAHVQDASRHPRHPQSGSRYLAASRTCARAPRA</sequence>